<protein>
    <submittedName>
        <fullName evidence="3">Uncharacterized protein</fullName>
    </submittedName>
</protein>
<gene>
    <name evidence="3" type="ORF">KY46_04590</name>
</gene>
<dbReference type="STRING" id="265726.KY46_04590"/>
<name>A0A0F5VG25_9GAMM</name>
<accession>A0A0F5VG25</accession>
<evidence type="ECO:0000313" key="4">
    <source>
        <dbReference type="Proteomes" id="UP000033633"/>
    </source>
</evidence>
<dbReference type="PATRIC" id="fig|265726.11.peg.2279"/>
<dbReference type="AlphaFoldDB" id="A0A0F5VG25"/>
<evidence type="ECO:0000256" key="1">
    <source>
        <dbReference type="PROSITE-ProRule" id="PRU00510"/>
    </source>
</evidence>
<evidence type="ECO:0000313" key="3">
    <source>
        <dbReference type="EMBL" id="KKD01054.1"/>
    </source>
</evidence>
<keyword evidence="4" id="KW-1185">Reference proteome</keyword>
<feature type="zinc finger region" description="dksA C4-type" evidence="1">
    <location>
        <begin position="85"/>
        <end position="109"/>
    </location>
</feature>
<dbReference type="Proteomes" id="UP000033633">
    <property type="component" value="Unassembled WGS sequence"/>
</dbReference>
<reference evidence="3 4" key="1">
    <citation type="submission" date="2014-12" db="EMBL/GenBank/DDBJ databases">
        <title>Mercury Reductase activity and rhizosphere competence traits in the genome of root associated Photobacterium halotolerans MELD1.</title>
        <authorList>
            <person name="Mathew D.C."/>
            <person name="Huang C.-C."/>
        </authorList>
    </citation>
    <scope>NUCLEOTIDE SEQUENCE [LARGE SCALE GENOMIC DNA]</scope>
    <source>
        <strain evidence="3 4">MELD1</strain>
    </source>
</reference>
<dbReference type="PROSITE" id="PS51128">
    <property type="entry name" value="ZF_DKSA_2"/>
    <property type="match status" value="1"/>
</dbReference>
<feature type="region of interest" description="Disordered" evidence="2">
    <location>
        <begin position="99"/>
        <end position="120"/>
    </location>
</feature>
<dbReference type="OrthoDB" id="6064855at2"/>
<dbReference type="Gene3D" id="1.20.120.910">
    <property type="entry name" value="DksA, coiled-coil domain"/>
    <property type="match status" value="1"/>
</dbReference>
<comment type="caution">
    <text evidence="3">The sequence shown here is derived from an EMBL/GenBank/DDBJ whole genome shotgun (WGS) entry which is preliminary data.</text>
</comment>
<proteinExistence type="predicted"/>
<organism evidence="3 4">
    <name type="scientific">Photobacterium halotolerans</name>
    <dbReference type="NCBI Taxonomy" id="265726"/>
    <lineage>
        <taxon>Bacteria</taxon>
        <taxon>Pseudomonadati</taxon>
        <taxon>Pseudomonadota</taxon>
        <taxon>Gammaproteobacteria</taxon>
        <taxon>Vibrionales</taxon>
        <taxon>Vibrionaceae</taxon>
        <taxon>Photobacterium</taxon>
    </lineage>
</organism>
<sequence>MNRDYLQQQSTRLEQEYEALSVELYSALNAIRADSTEKEQPEKAINELLTLATHSAEPELRSKARRLEAIDAALCAIRLDLYGICTDCEEPIDKATLAQDPAQPRCHQCQSHSKYHHQRS</sequence>
<evidence type="ECO:0000256" key="2">
    <source>
        <dbReference type="SAM" id="MobiDB-lite"/>
    </source>
</evidence>
<dbReference type="RefSeq" id="WP_046219423.1">
    <property type="nucleotide sequence ID" value="NZ_JWYV01000002.1"/>
</dbReference>
<dbReference type="EMBL" id="JWYV01000002">
    <property type="protein sequence ID" value="KKD01054.1"/>
    <property type="molecule type" value="Genomic_DNA"/>
</dbReference>
<dbReference type="SUPFAM" id="SSF57716">
    <property type="entry name" value="Glucocorticoid receptor-like (DNA-binding domain)"/>
    <property type="match status" value="1"/>
</dbReference>